<gene>
    <name evidence="6" type="ORF">C4520_03630</name>
</gene>
<name>A0A3A4NW08_ABYX5</name>
<reference evidence="6 7" key="1">
    <citation type="journal article" date="2017" name="ISME J.">
        <title>Energy and carbon metabolisms in a deep terrestrial subsurface fluid microbial community.</title>
        <authorList>
            <person name="Momper L."/>
            <person name="Jungbluth S.P."/>
            <person name="Lee M.D."/>
            <person name="Amend J.P."/>
        </authorList>
    </citation>
    <scope>NUCLEOTIDE SEQUENCE [LARGE SCALE GENOMIC DNA]</scope>
    <source>
        <strain evidence="6">SURF_5</strain>
    </source>
</reference>
<protein>
    <submittedName>
        <fullName evidence="6">MBL fold metallo-hydrolase</fullName>
    </submittedName>
</protein>
<dbReference type="GO" id="GO:0006749">
    <property type="term" value="P:glutathione metabolic process"/>
    <property type="evidence" value="ECO:0007669"/>
    <property type="project" value="InterPro"/>
</dbReference>
<evidence type="ECO:0000256" key="4">
    <source>
        <dbReference type="ARBA" id="ARBA00022833"/>
    </source>
</evidence>
<dbReference type="AlphaFoldDB" id="A0A3A4NW08"/>
<dbReference type="SMART" id="SM00849">
    <property type="entry name" value="Lactamase_B"/>
    <property type="match status" value="1"/>
</dbReference>
<keyword evidence="3 6" id="KW-0378">Hydrolase</keyword>
<comment type="cofactor">
    <cofactor evidence="1">
        <name>Zn(2+)</name>
        <dbReference type="ChEBI" id="CHEBI:29105"/>
    </cofactor>
</comment>
<dbReference type="SUPFAM" id="SSF56281">
    <property type="entry name" value="Metallo-hydrolase/oxidoreductase"/>
    <property type="match status" value="1"/>
</dbReference>
<dbReference type="InterPro" id="IPR001279">
    <property type="entry name" value="Metallo-B-lactamas"/>
</dbReference>
<comment type="caution">
    <text evidence="6">The sequence shown here is derived from an EMBL/GenBank/DDBJ whole genome shotgun (WGS) entry which is preliminary data.</text>
</comment>
<evidence type="ECO:0000256" key="2">
    <source>
        <dbReference type="ARBA" id="ARBA00022723"/>
    </source>
</evidence>
<organism evidence="6 7">
    <name type="scientific">Abyssobacteria bacterium (strain SURF_5)</name>
    <dbReference type="NCBI Taxonomy" id="2093360"/>
    <lineage>
        <taxon>Bacteria</taxon>
        <taxon>Pseudomonadati</taxon>
        <taxon>Candidatus Hydrogenedentota</taxon>
        <taxon>Candidatus Abyssobacteria</taxon>
    </lineage>
</organism>
<dbReference type="InterPro" id="IPR036866">
    <property type="entry name" value="RibonucZ/Hydroxyglut_hydro"/>
</dbReference>
<dbReference type="GO" id="GO:0050313">
    <property type="term" value="F:sulfur dioxygenase activity"/>
    <property type="evidence" value="ECO:0007669"/>
    <property type="project" value="InterPro"/>
</dbReference>
<dbReference type="EMBL" id="QZKU01000032">
    <property type="protein sequence ID" value="RJP24653.1"/>
    <property type="molecule type" value="Genomic_DNA"/>
</dbReference>
<dbReference type="Pfam" id="PF00753">
    <property type="entry name" value="Lactamase_B"/>
    <property type="match status" value="1"/>
</dbReference>
<dbReference type="Gene3D" id="3.60.15.10">
    <property type="entry name" value="Ribonuclease Z/Hydroxyacylglutathione hydrolase-like"/>
    <property type="match status" value="1"/>
</dbReference>
<dbReference type="PANTHER" id="PTHR46233">
    <property type="entry name" value="HYDROXYACYLGLUTATHIONE HYDROLASE GLOC"/>
    <property type="match status" value="1"/>
</dbReference>
<evidence type="ECO:0000313" key="7">
    <source>
        <dbReference type="Proteomes" id="UP000265882"/>
    </source>
</evidence>
<keyword evidence="2" id="KW-0479">Metal-binding</keyword>
<accession>A0A3A4NW08</accession>
<evidence type="ECO:0000256" key="1">
    <source>
        <dbReference type="ARBA" id="ARBA00001947"/>
    </source>
</evidence>
<dbReference type="InterPro" id="IPR051453">
    <property type="entry name" value="MBL_Glyoxalase_II"/>
</dbReference>
<dbReference type="CDD" id="cd07724">
    <property type="entry name" value="POD-like_MBL-fold"/>
    <property type="match status" value="1"/>
</dbReference>
<feature type="domain" description="Metallo-beta-lactamase" evidence="5">
    <location>
        <begin position="12"/>
        <end position="176"/>
    </location>
</feature>
<dbReference type="GO" id="GO:0046872">
    <property type="term" value="F:metal ion binding"/>
    <property type="evidence" value="ECO:0007669"/>
    <property type="project" value="UniProtKB-KW"/>
</dbReference>
<dbReference type="PANTHER" id="PTHR46233:SF3">
    <property type="entry name" value="HYDROXYACYLGLUTATHIONE HYDROLASE GLOC"/>
    <property type="match status" value="1"/>
</dbReference>
<evidence type="ECO:0000256" key="3">
    <source>
        <dbReference type="ARBA" id="ARBA00022801"/>
    </source>
</evidence>
<evidence type="ECO:0000259" key="5">
    <source>
        <dbReference type="SMART" id="SM00849"/>
    </source>
</evidence>
<proteinExistence type="predicted"/>
<dbReference type="GO" id="GO:0016787">
    <property type="term" value="F:hydrolase activity"/>
    <property type="evidence" value="ECO:0007669"/>
    <property type="project" value="UniProtKB-KW"/>
</dbReference>
<dbReference type="InterPro" id="IPR044528">
    <property type="entry name" value="POD-like_MBL-fold"/>
</dbReference>
<evidence type="ECO:0000313" key="6">
    <source>
        <dbReference type="EMBL" id="RJP24653.1"/>
    </source>
</evidence>
<dbReference type="Proteomes" id="UP000265882">
    <property type="component" value="Unassembled WGS sequence"/>
</dbReference>
<keyword evidence="4" id="KW-0862">Zinc</keyword>
<sequence length="208" mass="22495">MIFKQIPVGVMANFTYVFGSEKTGEAAVVDPTSNLADILRFAEEKNLRIGLIFATHDHADHTSGISALAKKTGAKVVAHKAETQGLRRKHLPVDIEVEDGQKLKLGDIEITIIHTPGHTPGSMCLLAGGKLMTGDTLFVGNCGRTDLPGGSTKQMFESLHKKLKVLPDDIEVYPGHDYGDRPSSTIGREKKTNPTLAAASFDEFMEVP</sequence>